<dbReference type="PANTHER" id="PTHR21519:SF1">
    <property type="entry name" value="PDZ DOMAIN-CONTAINING PROTEIN 8"/>
    <property type="match status" value="1"/>
</dbReference>
<dbReference type="InterPro" id="IPR039275">
    <property type="entry name" value="PDZD8"/>
</dbReference>
<keyword evidence="1" id="KW-1133">Transmembrane helix</keyword>
<evidence type="ECO:0000313" key="2">
    <source>
        <dbReference type="EMBL" id="KAK2153092.1"/>
    </source>
</evidence>
<comment type="caution">
    <text evidence="2">The sequence shown here is derived from an EMBL/GenBank/DDBJ whole genome shotgun (WGS) entry which is preliminary data.</text>
</comment>
<dbReference type="GO" id="GO:1990456">
    <property type="term" value="P:mitochondrion-endoplasmic reticulum membrane tethering"/>
    <property type="evidence" value="ECO:0007669"/>
    <property type="project" value="InterPro"/>
</dbReference>
<gene>
    <name evidence="2" type="ORF">NP493_2355g00009</name>
</gene>
<dbReference type="GO" id="GO:0051560">
    <property type="term" value="P:mitochondrial calcium ion homeostasis"/>
    <property type="evidence" value="ECO:0007669"/>
    <property type="project" value="InterPro"/>
</dbReference>
<organism evidence="2 3">
    <name type="scientific">Ridgeia piscesae</name>
    <name type="common">Tubeworm</name>
    <dbReference type="NCBI Taxonomy" id="27915"/>
    <lineage>
        <taxon>Eukaryota</taxon>
        <taxon>Metazoa</taxon>
        <taxon>Spiralia</taxon>
        <taxon>Lophotrochozoa</taxon>
        <taxon>Annelida</taxon>
        <taxon>Polychaeta</taxon>
        <taxon>Sedentaria</taxon>
        <taxon>Canalipalpata</taxon>
        <taxon>Sabellida</taxon>
        <taxon>Siboglinidae</taxon>
        <taxon>Ridgeia</taxon>
    </lineage>
</organism>
<keyword evidence="1" id="KW-0472">Membrane</keyword>
<dbReference type="GO" id="GO:0005739">
    <property type="term" value="C:mitochondrion"/>
    <property type="evidence" value="ECO:0007669"/>
    <property type="project" value="GOC"/>
</dbReference>
<dbReference type="AlphaFoldDB" id="A0AAD9JHY6"/>
<reference evidence="2" key="1">
    <citation type="journal article" date="2023" name="Mol. Biol. Evol.">
        <title>Third-Generation Sequencing Reveals the Adaptive Role of the Epigenome in Three Deep-Sea Polychaetes.</title>
        <authorList>
            <person name="Perez M."/>
            <person name="Aroh O."/>
            <person name="Sun Y."/>
            <person name="Lan Y."/>
            <person name="Juniper S.K."/>
            <person name="Young C.R."/>
            <person name="Angers B."/>
            <person name="Qian P.Y."/>
        </authorList>
    </citation>
    <scope>NUCLEOTIDE SEQUENCE</scope>
    <source>
        <strain evidence="2">R07B-5</strain>
    </source>
</reference>
<accession>A0AAD9JHY6</accession>
<dbReference type="GO" id="GO:0044233">
    <property type="term" value="C:mitochondria-associated endoplasmic reticulum membrane contact site"/>
    <property type="evidence" value="ECO:0007669"/>
    <property type="project" value="InterPro"/>
</dbReference>
<dbReference type="PANTHER" id="PTHR21519">
    <property type="entry name" value="PDZ DOMAIN-CONTAINING PROTEIN 8"/>
    <property type="match status" value="1"/>
</dbReference>
<name>A0AAD9JHY6_RIDPI</name>
<sequence>MLLTIIGSIIIGAVLMLLVQMWLAQKWFFALPQLEPPTKNQYDNFKLPEALHIEGSTEDERRNPERLLCLNLIFQFLFQETKDTKQFRK</sequence>
<protein>
    <submittedName>
        <fullName evidence="2">Uncharacterized protein</fullName>
    </submittedName>
</protein>
<keyword evidence="3" id="KW-1185">Reference proteome</keyword>
<proteinExistence type="predicted"/>
<evidence type="ECO:0000256" key="1">
    <source>
        <dbReference type="SAM" id="Phobius"/>
    </source>
</evidence>
<dbReference type="Proteomes" id="UP001209878">
    <property type="component" value="Unassembled WGS sequence"/>
</dbReference>
<feature type="transmembrane region" description="Helical" evidence="1">
    <location>
        <begin position="6"/>
        <end position="24"/>
    </location>
</feature>
<dbReference type="EMBL" id="JAODUO010002352">
    <property type="protein sequence ID" value="KAK2153092.1"/>
    <property type="molecule type" value="Genomic_DNA"/>
</dbReference>
<keyword evidence="1" id="KW-0812">Transmembrane</keyword>
<evidence type="ECO:0000313" key="3">
    <source>
        <dbReference type="Proteomes" id="UP001209878"/>
    </source>
</evidence>